<comment type="caution">
    <text evidence="1">The sequence shown here is derived from an EMBL/GenBank/DDBJ whole genome shotgun (WGS) entry which is preliminary data.</text>
</comment>
<dbReference type="Proteomes" id="UP000276282">
    <property type="component" value="Unassembled WGS sequence"/>
</dbReference>
<evidence type="ECO:0000313" key="1">
    <source>
        <dbReference type="EMBL" id="RKS53914.1"/>
    </source>
</evidence>
<protein>
    <submittedName>
        <fullName evidence="1">Transposase-like protein</fullName>
    </submittedName>
</protein>
<dbReference type="RefSeq" id="WP_121345982.1">
    <property type="nucleotide sequence ID" value="NZ_RBLG01000002.1"/>
</dbReference>
<sequence length="168" mass="19796">MKKKYNKEEKDLIVEEAIQSKNKGEIAKKYDIHLATLYVWIAKKNPESKTDFIGFKVTEKEKKIIYDRIGKLGYGNDISTYMRKIIFSKEILVGDPQEVREELYRTRGELNKIGSNINQIANYTNYLWKNKYVENSFSDEIIKQTSLLLEVCLDQKTVIDKSLRRIFN</sequence>
<reference evidence="1 2" key="1">
    <citation type="submission" date="2018-10" db="EMBL/GenBank/DDBJ databases">
        <title>Genomic Encyclopedia of Archaeal and Bacterial Type Strains, Phase II (KMG-II): from individual species to whole genera.</title>
        <authorList>
            <person name="Goeker M."/>
        </authorList>
    </citation>
    <scope>NUCLEOTIDE SEQUENCE [LARGE SCALE GENOMIC DNA]</scope>
    <source>
        <strain evidence="1 2">DSM 19839</strain>
    </source>
</reference>
<accession>A0A495PTI8</accession>
<dbReference type="OrthoDB" id="950459at2"/>
<dbReference type="AlphaFoldDB" id="A0A495PTI8"/>
<organism evidence="1 2">
    <name type="scientific">Gillisia mitskevichiae</name>
    <dbReference type="NCBI Taxonomy" id="270921"/>
    <lineage>
        <taxon>Bacteria</taxon>
        <taxon>Pseudomonadati</taxon>
        <taxon>Bacteroidota</taxon>
        <taxon>Flavobacteriia</taxon>
        <taxon>Flavobacteriales</taxon>
        <taxon>Flavobacteriaceae</taxon>
        <taxon>Gillisia</taxon>
    </lineage>
</organism>
<dbReference type="SUPFAM" id="SSF46689">
    <property type="entry name" value="Homeodomain-like"/>
    <property type="match status" value="1"/>
</dbReference>
<dbReference type="EMBL" id="RBLG01000002">
    <property type="protein sequence ID" value="RKS53914.1"/>
    <property type="molecule type" value="Genomic_DNA"/>
</dbReference>
<proteinExistence type="predicted"/>
<dbReference type="Pfam" id="PF21983">
    <property type="entry name" value="NikA-like"/>
    <property type="match status" value="1"/>
</dbReference>
<keyword evidence="2" id="KW-1185">Reference proteome</keyword>
<gene>
    <name evidence="1" type="ORF">BC962_2181</name>
</gene>
<name>A0A495PTI8_9FLAO</name>
<dbReference type="InterPro" id="IPR009057">
    <property type="entry name" value="Homeodomain-like_sf"/>
</dbReference>
<evidence type="ECO:0000313" key="2">
    <source>
        <dbReference type="Proteomes" id="UP000276282"/>
    </source>
</evidence>
<dbReference type="InterPro" id="IPR053842">
    <property type="entry name" value="NikA-like"/>
</dbReference>